<dbReference type="AlphaFoldDB" id="A0A5D0TTK5"/>
<keyword evidence="1" id="KW-0472">Membrane</keyword>
<feature type="transmembrane region" description="Helical" evidence="1">
    <location>
        <begin position="91"/>
        <end position="114"/>
    </location>
</feature>
<reference evidence="2 3" key="1">
    <citation type="submission" date="2019-08" db="EMBL/GenBank/DDBJ databases">
        <title>Actinomadura sp. nov. CYP1-5 isolated from mountain soil.</title>
        <authorList>
            <person name="Songsumanus A."/>
            <person name="Kuncharoen N."/>
            <person name="Kudo T."/>
            <person name="Yuki M."/>
            <person name="Igarashi Y."/>
            <person name="Tanasupawat S."/>
        </authorList>
    </citation>
    <scope>NUCLEOTIDE SEQUENCE [LARGE SCALE GENOMIC DNA]</scope>
    <source>
        <strain evidence="2 3">GKU157</strain>
    </source>
</reference>
<evidence type="ECO:0008006" key="4">
    <source>
        <dbReference type="Google" id="ProtNLM"/>
    </source>
</evidence>
<name>A0A5D0TTK5_9ACTN</name>
<feature type="transmembrane region" description="Helical" evidence="1">
    <location>
        <begin position="120"/>
        <end position="141"/>
    </location>
</feature>
<protein>
    <recommendedName>
        <fullName evidence="4">VIT family protein</fullName>
    </recommendedName>
</protein>
<feature type="transmembrane region" description="Helical" evidence="1">
    <location>
        <begin position="35"/>
        <end position="56"/>
    </location>
</feature>
<dbReference type="OrthoDB" id="4307785at2"/>
<sequence>MLPVTLGVTDGLLSALTLAAASLLGKGTEPSASLAGRIGCAALVTAAFTMFVADYAERRGRLVRAGRQLNLTVRGQLATTRLGKRALRRSCAAMMLAGLASFTGAGLPILLGVVLPGPPWVTVLLALSALAGLGAALAQTFAANPLRWAAAMGAGGVLVTWIGTVVHIA</sequence>
<comment type="caution">
    <text evidence="2">The sequence shown here is derived from an EMBL/GenBank/DDBJ whole genome shotgun (WGS) entry which is preliminary data.</text>
</comment>
<keyword evidence="1" id="KW-0812">Transmembrane</keyword>
<keyword evidence="1" id="KW-1133">Transmembrane helix</keyword>
<proteinExistence type="predicted"/>
<dbReference type="Proteomes" id="UP000322634">
    <property type="component" value="Unassembled WGS sequence"/>
</dbReference>
<feature type="transmembrane region" description="Helical" evidence="1">
    <location>
        <begin position="148"/>
        <end position="168"/>
    </location>
</feature>
<accession>A0A5D0TTK5</accession>
<organism evidence="2 3">
    <name type="scientific">Actinomadura syzygii</name>
    <dbReference type="NCBI Taxonomy" id="1427538"/>
    <lineage>
        <taxon>Bacteria</taxon>
        <taxon>Bacillati</taxon>
        <taxon>Actinomycetota</taxon>
        <taxon>Actinomycetes</taxon>
        <taxon>Streptosporangiales</taxon>
        <taxon>Thermomonosporaceae</taxon>
        <taxon>Actinomadura</taxon>
    </lineage>
</organism>
<evidence type="ECO:0000313" key="3">
    <source>
        <dbReference type="Proteomes" id="UP000322634"/>
    </source>
</evidence>
<gene>
    <name evidence="2" type="ORF">FXF65_38280</name>
</gene>
<keyword evidence="3" id="KW-1185">Reference proteome</keyword>
<dbReference type="EMBL" id="VSFF01000016">
    <property type="protein sequence ID" value="TYC08760.1"/>
    <property type="molecule type" value="Genomic_DNA"/>
</dbReference>
<evidence type="ECO:0000313" key="2">
    <source>
        <dbReference type="EMBL" id="TYC08760.1"/>
    </source>
</evidence>
<evidence type="ECO:0000256" key="1">
    <source>
        <dbReference type="SAM" id="Phobius"/>
    </source>
</evidence>